<dbReference type="OrthoDB" id="10374078at2759"/>
<evidence type="ECO:0000256" key="2">
    <source>
        <dbReference type="SAM" id="SignalP"/>
    </source>
</evidence>
<dbReference type="AlphaFoldDB" id="A0A1Q9D446"/>
<keyword evidence="1" id="KW-1133">Transmembrane helix</keyword>
<evidence type="ECO:0008006" key="5">
    <source>
        <dbReference type="Google" id="ProtNLM"/>
    </source>
</evidence>
<sequence>MAPQRRLLGSLRSALVLASALLLAQWARSFVGAPLGRQDLRSAQRKEVTALRAAPTSNPVQAKPYRALTKINIRVSPEIKSLRSGQFIAEGQQFMVTDIIDSDGQSFLRLANGDGWVFSRGIAGNWVGKTIAEPVTMTARSQVQDTSNEFVKAVKKLVKEPLQELGRDPLWYAYLTIIFGTFAFIFLMFNSH</sequence>
<gene>
    <name evidence="3" type="ORF">AK812_SmicGene28536</name>
</gene>
<feature type="signal peptide" evidence="2">
    <location>
        <begin position="1"/>
        <end position="29"/>
    </location>
</feature>
<proteinExistence type="predicted"/>
<keyword evidence="2" id="KW-0732">Signal</keyword>
<dbReference type="EMBL" id="LSRX01000735">
    <property type="protein sequence ID" value="OLP89948.1"/>
    <property type="molecule type" value="Genomic_DNA"/>
</dbReference>
<organism evidence="3 4">
    <name type="scientific">Symbiodinium microadriaticum</name>
    <name type="common">Dinoflagellate</name>
    <name type="synonym">Zooxanthella microadriatica</name>
    <dbReference type="NCBI Taxonomy" id="2951"/>
    <lineage>
        <taxon>Eukaryota</taxon>
        <taxon>Sar</taxon>
        <taxon>Alveolata</taxon>
        <taxon>Dinophyceae</taxon>
        <taxon>Suessiales</taxon>
        <taxon>Symbiodiniaceae</taxon>
        <taxon>Symbiodinium</taxon>
    </lineage>
</organism>
<dbReference type="Proteomes" id="UP000186817">
    <property type="component" value="Unassembled WGS sequence"/>
</dbReference>
<feature type="chain" id="PRO_5012773788" description="SH3b domain-containing protein" evidence="2">
    <location>
        <begin position="30"/>
        <end position="192"/>
    </location>
</feature>
<evidence type="ECO:0000256" key="1">
    <source>
        <dbReference type="SAM" id="Phobius"/>
    </source>
</evidence>
<keyword evidence="4" id="KW-1185">Reference proteome</keyword>
<comment type="caution">
    <text evidence="3">The sequence shown here is derived from an EMBL/GenBank/DDBJ whole genome shotgun (WGS) entry which is preliminary data.</text>
</comment>
<feature type="transmembrane region" description="Helical" evidence="1">
    <location>
        <begin position="171"/>
        <end position="189"/>
    </location>
</feature>
<evidence type="ECO:0000313" key="3">
    <source>
        <dbReference type="EMBL" id="OLP89948.1"/>
    </source>
</evidence>
<name>A0A1Q9D446_SYMMI</name>
<accession>A0A1Q9D446</accession>
<reference evidence="3 4" key="1">
    <citation type="submission" date="2016-02" db="EMBL/GenBank/DDBJ databases">
        <title>Genome analysis of coral dinoflagellate symbionts highlights evolutionary adaptations to a symbiotic lifestyle.</title>
        <authorList>
            <person name="Aranda M."/>
            <person name="Li Y."/>
            <person name="Liew Y.J."/>
            <person name="Baumgarten S."/>
            <person name="Simakov O."/>
            <person name="Wilson M."/>
            <person name="Piel J."/>
            <person name="Ashoor H."/>
            <person name="Bougouffa S."/>
            <person name="Bajic V.B."/>
            <person name="Ryu T."/>
            <person name="Ravasi T."/>
            <person name="Bayer T."/>
            <person name="Micklem G."/>
            <person name="Kim H."/>
            <person name="Bhak J."/>
            <person name="Lajeunesse T.C."/>
            <person name="Voolstra C.R."/>
        </authorList>
    </citation>
    <scope>NUCLEOTIDE SEQUENCE [LARGE SCALE GENOMIC DNA]</scope>
    <source>
        <strain evidence="3 4">CCMP2467</strain>
    </source>
</reference>
<protein>
    <recommendedName>
        <fullName evidence="5">SH3b domain-containing protein</fullName>
    </recommendedName>
</protein>
<evidence type="ECO:0000313" key="4">
    <source>
        <dbReference type="Proteomes" id="UP000186817"/>
    </source>
</evidence>
<keyword evidence="1" id="KW-0812">Transmembrane</keyword>
<keyword evidence="1" id="KW-0472">Membrane</keyword>